<dbReference type="AlphaFoldDB" id="A0AA41Y4K1"/>
<reference evidence="2" key="1">
    <citation type="submission" date="2022-10" db="EMBL/GenBank/DDBJ databases">
        <title>Gaoshiqiia sediminis gen. nov., sp. nov., isolated from coastal sediment.</title>
        <authorList>
            <person name="Yu W.X."/>
            <person name="Mu D.S."/>
            <person name="Du J.Z."/>
            <person name="Liang Y.Q."/>
        </authorList>
    </citation>
    <scope>NUCLEOTIDE SEQUENCE</scope>
    <source>
        <strain evidence="2">A06</strain>
    </source>
</reference>
<name>A0AA41Y4K1_9BACT</name>
<dbReference type="InterPro" id="IPR049174">
    <property type="entry name" value="Beta-AFase-like"/>
</dbReference>
<sequence length="349" mass="39979">MIRTPILLTLVAFSLFSSCRYRTAPEPTETSKALKDEQIALGGIIAEQLTDYSLINSSLANREAVFAESLQHLRALSEEMKYEKTGEEAENEFRRAWTKQQEKITRQLENLSIDDARNWIALNDSLLKYSGEVVYADELERMAYNIAVPEIMTESMIKSFCYTNLYDRIYVNFFSSSYMEYEHTTGGKVRIIQDTNYPFDGSIVLKIELQDTRYLDLFVRIPHWADRASVTVKGVKYNVIPGTYTEIAKKWKNGDEMEIVLGMRPDTVSNGQGNFAFTYGPLLLAYSDMQNDSLVFSGTDPVKYLRYVSPPGKMPTFTFSGIPQKTLVLQPYFSEEQEGRTRTAWIKTL</sequence>
<dbReference type="EMBL" id="JAPAAF010000001">
    <property type="protein sequence ID" value="MCW0481406.1"/>
    <property type="molecule type" value="Genomic_DNA"/>
</dbReference>
<organism evidence="2 3">
    <name type="scientific">Gaoshiqia sediminis</name>
    <dbReference type="NCBI Taxonomy" id="2986998"/>
    <lineage>
        <taxon>Bacteria</taxon>
        <taxon>Pseudomonadati</taxon>
        <taxon>Bacteroidota</taxon>
        <taxon>Bacteroidia</taxon>
        <taxon>Marinilabiliales</taxon>
        <taxon>Prolixibacteraceae</taxon>
        <taxon>Gaoshiqia</taxon>
    </lineage>
</organism>
<proteinExistence type="predicted"/>
<keyword evidence="3" id="KW-1185">Reference proteome</keyword>
<comment type="caution">
    <text evidence="2">The sequence shown here is derived from an EMBL/GenBank/DDBJ whole genome shotgun (WGS) entry which is preliminary data.</text>
</comment>
<dbReference type="PROSITE" id="PS51257">
    <property type="entry name" value="PROKAR_LIPOPROTEIN"/>
    <property type="match status" value="1"/>
</dbReference>
<feature type="domain" description="Non-reducing end beta-L-arabinofuranosidase-like GH127 middle" evidence="1">
    <location>
        <begin position="169"/>
        <end position="263"/>
    </location>
</feature>
<evidence type="ECO:0000313" key="3">
    <source>
        <dbReference type="Proteomes" id="UP001163821"/>
    </source>
</evidence>
<keyword evidence="2" id="KW-0378">Hydrolase</keyword>
<dbReference type="GO" id="GO:0016787">
    <property type="term" value="F:hydrolase activity"/>
    <property type="evidence" value="ECO:0007669"/>
    <property type="project" value="UniProtKB-KW"/>
</dbReference>
<protein>
    <submittedName>
        <fullName evidence="2">Glycoside hydrolase family 127 protein</fullName>
    </submittedName>
</protein>
<accession>A0AA41Y4K1</accession>
<dbReference type="InterPro" id="IPR049046">
    <property type="entry name" value="Beta-AFase-like_GH127_middle"/>
</dbReference>
<dbReference type="Pfam" id="PF20736">
    <property type="entry name" value="Glyco_hydro127M"/>
    <property type="match status" value="1"/>
</dbReference>
<dbReference type="PANTHER" id="PTHR43465:SF2">
    <property type="entry name" value="DUF1680 DOMAIN PROTEIN (AFU_ORTHOLOGUE AFUA_1G08910)"/>
    <property type="match status" value="1"/>
</dbReference>
<gene>
    <name evidence="2" type="ORF">N2K84_01615</name>
</gene>
<dbReference type="Proteomes" id="UP001163821">
    <property type="component" value="Unassembled WGS sequence"/>
</dbReference>
<evidence type="ECO:0000313" key="2">
    <source>
        <dbReference type="EMBL" id="MCW0481406.1"/>
    </source>
</evidence>
<evidence type="ECO:0000259" key="1">
    <source>
        <dbReference type="Pfam" id="PF20736"/>
    </source>
</evidence>
<dbReference type="RefSeq" id="WP_282590013.1">
    <property type="nucleotide sequence ID" value="NZ_JAPAAF010000001.1"/>
</dbReference>
<dbReference type="PANTHER" id="PTHR43465">
    <property type="entry name" value="DUF1680 DOMAIN PROTEIN (AFU_ORTHOLOGUE AFUA_1G08910)"/>
    <property type="match status" value="1"/>
</dbReference>